<name>X0LYH4_FUSOX</name>
<reference evidence="1" key="2">
    <citation type="submission" date="2012-05" db="EMBL/GenBank/DDBJ databases">
        <title>The Genome Annotation of Fusarium oxysporum Cotton.</title>
        <authorList>
            <consortium name="The Broad Institute Genomics Platform"/>
            <person name="Ma L.-J."/>
            <person name="Corby-Kistler H."/>
            <person name="Broz K."/>
            <person name="Gale L.R."/>
            <person name="Jonkers W."/>
            <person name="O'Donnell K."/>
            <person name="Ploetz R."/>
            <person name="Steinberg C."/>
            <person name="Schwartz D.C."/>
            <person name="VanEtten H."/>
            <person name="Zhou S."/>
            <person name="Young S.K."/>
            <person name="Zeng Q."/>
            <person name="Gargeya S."/>
            <person name="Fitzgerald M."/>
            <person name="Abouelleil A."/>
            <person name="Alvarado L."/>
            <person name="Chapman S.B."/>
            <person name="Gainer-Dewar J."/>
            <person name="Goldberg J."/>
            <person name="Griggs A."/>
            <person name="Gujja S."/>
            <person name="Hansen M."/>
            <person name="Howarth C."/>
            <person name="Imamovic A."/>
            <person name="Ireland A."/>
            <person name="Larimer J."/>
            <person name="McCowan C."/>
            <person name="Murphy C."/>
            <person name="Pearson M."/>
            <person name="Poon T.W."/>
            <person name="Priest M."/>
            <person name="Roberts A."/>
            <person name="Saif S."/>
            <person name="Shea T."/>
            <person name="Sykes S."/>
            <person name="Wortman J."/>
            <person name="Nusbaum C."/>
            <person name="Birren B."/>
        </authorList>
    </citation>
    <scope>NUCLEOTIDE SEQUENCE</scope>
    <source>
        <strain evidence="1">25433</strain>
    </source>
</reference>
<dbReference type="EMBL" id="JH658141">
    <property type="protein sequence ID" value="EXM13510.1"/>
    <property type="molecule type" value="Genomic_DNA"/>
</dbReference>
<dbReference type="HOGENOM" id="CLU_2740099_0_0_1"/>
<organism evidence="1">
    <name type="scientific">Fusarium oxysporum f. sp. vasinfectum 25433</name>
    <dbReference type="NCBI Taxonomy" id="1089449"/>
    <lineage>
        <taxon>Eukaryota</taxon>
        <taxon>Fungi</taxon>
        <taxon>Dikarya</taxon>
        <taxon>Ascomycota</taxon>
        <taxon>Pezizomycotina</taxon>
        <taxon>Sordariomycetes</taxon>
        <taxon>Hypocreomycetidae</taxon>
        <taxon>Hypocreales</taxon>
        <taxon>Nectriaceae</taxon>
        <taxon>Fusarium</taxon>
        <taxon>Fusarium oxysporum species complex</taxon>
    </lineage>
</organism>
<proteinExistence type="predicted"/>
<gene>
    <name evidence="1" type="ORF">FOTG_18043</name>
</gene>
<sequence length="71" mass="7796">MDFSVLTPKRINDIKLTKHVRYAAKYVCPQVFCFDGAVLTVGLSQLMEAPAASGMDFTGSWLKVGDDAKQN</sequence>
<dbReference type="AlphaFoldDB" id="X0LYH4"/>
<dbReference type="OrthoDB" id="5237031at2759"/>
<dbReference type="Proteomes" id="UP000030701">
    <property type="component" value="Unassembled WGS sequence"/>
</dbReference>
<accession>X0LYH4</accession>
<evidence type="ECO:0000313" key="1">
    <source>
        <dbReference type="EMBL" id="EXM13510.1"/>
    </source>
</evidence>
<protein>
    <submittedName>
        <fullName evidence="1">Uncharacterized protein</fullName>
    </submittedName>
</protein>
<reference evidence="1" key="1">
    <citation type="submission" date="2011-11" db="EMBL/GenBank/DDBJ databases">
        <title>The Genome Sequence of Fusarium oxysporum Cotton.</title>
        <authorList>
            <consortium name="The Broad Institute Genome Sequencing Platform"/>
            <person name="Ma L.-J."/>
            <person name="Gale L.R."/>
            <person name="Schwartz D.C."/>
            <person name="Zhou S."/>
            <person name="Corby-Kistler H."/>
            <person name="Young S.K."/>
            <person name="Zeng Q."/>
            <person name="Gargeya S."/>
            <person name="Fitzgerald M."/>
            <person name="Haas B."/>
            <person name="Abouelleil A."/>
            <person name="Alvarado L."/>
            <person name="Arachchi H.M."/>
            <person name="Berlin A."/>
            <person name="Brown A."/>
            <person name="Chapman S.B."/>
            <person name="Chen Z."/>
            <person name="Dunbar C."/>
            <person name="Freedman E."/>
            <person name="Gearin G."/>
            <person name="Goldberg J."/>
            <person name="Griggs A."/>
            <person name="Gujja S."/>
            <person name="Heiman D."/>
            <person name="Howarth C."/>
            <person name="Larson L."/>
            <person name="Lui A."/>
            <person name="MacDonald P.J.P."/>
            <person name="Montmayeur A."/>
            <person name="Murphy C."/>
            <person name="Neiman D."/>
            <person name="Pearson M."/>
            <person name="Priest M."/>
            <person name="Roberts A."/>
            <person name="Saif S."/>
            <person name="Shea T."/>
            <person name="Shenoy N."/>
            <person name="Sisk P."/>
            <person name="Stolte C."/>
            <person name="Sykes S."/>
            <person name="Wortman J."/>
            <person name="Nusbaum C."/>
            <person name="Birren B."/>
        </authorList>
    </citation>
    <scope>NUCLEOTIDE SEQUENCE [LARGE SCALE GENOMIC DNA]</scope>
    <source>
        <strain evidence="1">25433</strain>
    </source>
</reference>